<evidence type="ECO:0000259" key="1">
    <source>
        <dbReference type="Pfam" id="PF21075"/>
    </source>
</evidence>
<comment type="caution">
    <text evidence="2">The sequence shown here is derived from an EMBL/GenBank/DDBJ whole genome shotgun (WGS) entry which is preliminary data.</text>
</comment>
<dbReference type="EMBL" id="MEHK01000002">
    <property type="protein sequence ID" value="OEJ22558.1"/>
    <property type="molecule type" value="Genomic_DNA"/>
</dbReference>
<proteinExistence type="predicted"/>
<dbReference type="Pfam" id="PF21075">
    <property type="entry name" value="GDH_ACT1"/>
    <property type="match status" value="1"/>
</dbReference>
<keyword evidence="3" id="KW-1185">Reference proteome</keyword>
<protein>
    <recommendedName>
        <fullName evidence="1">NAD-glutamate dehydrogenase N-terminal ACT1 domain-containing protein</fullName>
    </recommendedName>
</protein>
<feature type="domain" description="NAD-glutamate dehydrogenase N-terminal ACT1" evidence="1">
    <location>
        <begin position="10"/>
        <end position="68"/>
    </location>
</feature>
<evidence type="ECO:0000313" key="2">
    <source>
        <dbReference type="EMBL" id="OEJ22558.1"/>
    </source>
</evidence>
<sequence length="169" mass="18825">MGEDRRITPVEKNERSYGYTVFEVLTDDMPFLVDSVTNELTRQDRGIHVVIHPQVAVRNDVNGKLLETLHTGLKGGIGGPARPWRMSKVSSYVAQRRATGVIDVYADVTGRTTRGPQAMPTTRTADNKQRPYFEFRCGGLHLTVQRVPVWLITLLSAATGTGAAWWSSR</sequence>
<dbReference type="Proteomes" id="UP000095705">
    <property type="component" value="Unassembled WGS sequence"/>
</dbReference>
<dbReference type="InterPro" id="IPR024727">
    <property type="entry name" value="NAD_Glu_DH_N_ACT1"/>
</dbReference>
<evidence type="ECO:0000313" key="3">
    <source>
        <dbReference type="Proteomes" id="UP000095705"/>
    </source>
</evidence>
<name>A0A1E5P0Y6_9ACTN</name>
<dbReference type="AlphaFoldDB" id="A0A1E5P0Y6"/>
<reference evidence="2 3" key="1">
    <citation type="submission" date="2016-08" db="EMBL/GenBank/DDBJ databases">
        <title>The complete genome of Streptomyces subrutilus 10-1-1.</title>
        <authorList>
            <person name="Chen X."/>
        </authorList>
    </citation>
    <scope>NUCLEOTIDE SEQUENCE [LARGE SCALE GENOMIC DNA]</scope>
    <source>
        <strain evidence="2 3">10-1-1</strain>
    </source>
</reference>
<gene>
    <name evidence="2" type="ORF">BGK67_34140</name>
</gene>
<organism evidence="2 3">
    <name type="scientific">Streptomyces subrutilus</name>
    <dbReference type="NCBI Taxonomy" id="36818"/>
    <lineage>
        <taxon>Bacteria</taxon>
        <taxon>Bacillati</taxon>
        <taxon>Actinomycetota</taxon>
        <taxon>Actinomycetes</taxon>
        <taxon>Kitasatosporales</taxon>
        <taxon>Streptomycetaceae</taxon>
        <taxon>Streptomyces</taxon>
    </lineage>
</organism>
<accession>A0A1E5P0Y6</accession>
<dbReference type="STRING" id="36818.BGK67_34140"/>